<dbReference type="PROSITE" id="PS50987">
    <property type="entry name" value="HTH_ARSR_2"/>
    <property type="match status" value="1"/>
</dbReference>
<dbReference type="Gene3D" id="1.10.10.10">
    <property type="entry name" value="Winged helix-like DNA-binding domain superfamily/Winged helix DNA-binding domain"/>
    <property type="match status" value="1"/>
</dbReference>
<dbReference type="PANTHER" id="PTHR43132">
    <property type="entry name" value="ARSENICAL RESISTANCE OPERON REPRESSOR ARSR-RELATED"/>
    <property type="match status" value="1"/>
</dbReference>
<dbReference type="NCBIfam" id="NF033788">
    <property type="entry name" value="HTH_metalloreg"/>
    <property type="match status" value="1"/>
</dbReference>
<dbReference type="Proteomes" id="UP000254603">
    <property type="component" value="Unassembled WGS sequence"/>
</dbReference>
<dbReference type="Pfam" id="PF01022">
    <property type="entry name" value="HTH_5"/>
    <property type="match status" value="1"/>
</dbReference>
<dbReference type="EMBL" id="UGSB01000001">
    <property type="protein sequence ID" value="SUA56191.1"/>
    <property type="molecule type" value="Genomic_DNA"/>
</dbReference>
<feature type="domain" description="HTH arsR-type" evidence="5">
    <location>
        <begin position="82"/>
        <end position="174"/>
    </location>
</feature>
<dbReference type="SUPFAM" id="SSF46785">
    <property type="entry name" value="Winged helix' DNA-binding domain"/>
    <property type="match status" value="1"/>
</dbReference>
<dbReference type="GO" id="GO:0003700">
    <property type="term" value="F:DNA-binding transcription factor activity"/>
    <property type="evidence" value="ECO:0007669"/>
    <property type="project" value="InterPro"/>
</dbReference>
<accession>A0A378XHN9</accession>
<dbReference type="InterPro" id="IPR036390">
    <property type="entry name" value="WH_DNA-bd_sf"/>
</dbReference>
<dbReference type="SMART" id="SM00418">
    <property type="entry name" value="HTH_ARSR"/>
    <property type="match status" value="1"/>
</dbReference>
<dbReference type="GO" id="GO:0003677">
    <property type="term" value="F:DNA binding"/>
    <property type="evidence" value="ECO:0007669"/>
    <property type="project" value="UniProtKB-KW"/>
</dbReference>
<evidence type="ECO:0000313" key="6">
    <source>
        <dbReference type="EMBL" id="SUA56191.1"/>
    </source>
</evidence>
<name>A0A378XHN9_9BURK</name>
<sequence>MHKSVKQYALRTVLMFMLLTSFTNSYLVMHKIKQLSHGLRQYNLPLSRNYYQTFFSTSNSEYSKLATKYIMNKQVISLDASIEALAKEAADFIKTLGNQHRLLVLCLLVEKGELNVGQIHQHSSLSQSALSQHIAIMRDEGLISYRREAQTLYYRITDDRVFKIVSVLKDIFCP</sequence>
<dbReference type="PRINTS" id="PR00778">
    <property type="entry name" value="HTHARSR"/>
</dbReference>
<keyword evidence="4" id="KW-0812">Transmembrane</keyword>
<evidence type="ECO:0000256" key="1">
    <source>
        <dbReference type="ARBA" id="ARBA00023015"/>
    </source>
</evidence>
<dbReference type="AlphaFoldDB" id="A0A378XHN9"/>
<keyword evidence="2" id="KW-0238">DNA-binding</keyword>
<proteinExistence type="predicted"/>
<keyword evidence="4" id="KW-1133">Transmembrane helix</keyword>
<dbReference type="InterPro" id="IPR011991">
    <property type="entry name" value="ArsR-like_HTH"/>
</dbReference>
<evidence type="ECO:0000259" key="5">
    <source>
        <dbReference type="PROSITE" id="PS50987"/>
    </source>
</evidence>
<gene>
    <name evidence="6" type="primary">ygaV</name>
    <name evidence="6" type="ORF">NCTC11997_02019</name>
</gene>
<feature type="transmembrane region" description="Helical" evidence="4">
    <location>
        <begin position="12"/>
        <end position="29"/>
    </location>
</feature>
<reference evidence="6 7" key="1">
    <citation type="submission" date="2018-06" db="EMBL/GenBank/DDBJ databases">
        <authorList>
            <consortium name="Pathogen Informatics"/>
            <person name="Doyle S."/>
        </authorList>
    </citation>
    <scope>NUCLEOTIDE SEQUENCE [LARGE SCALE GENOMIC DNA]</scope>
    <source>
        <strain evidence="6 7">NCTC11997</strain>
    </source>
</reference>
<dbReference type="InterPro" id="IPR051011">
    <property type="entry name" value="Metal_resp_trans_reg"/>
</dbReference>
<protein>
    <submittedName>
        <fullName evidence="6">Probable HTH-type transcriptional regulator ygaV</fullName>
    </submittedName>
</protein>
<keyword evidence="3" id="KW-0804">Transcription</keyword>
<dbReference type="InterPro" id="IPR036388">
    <property type="entry name" value="WH-like_DNA-bd_sf"/>
</dbReference>
<evidence type="ECO:0000256" key="3">
    <source>
        <dbReference type="ARBA" id="ARBA00023163"/>
    </source>
</evidence>
<dbReference type="CDD" id="cd00090">
    <property type="entry name" value="HTH_ARSR"/>
    <property type="match status" value="1"/>
</dbReference>
<dbReference type="InterPro" id="IPR001845">
    <property type="entry name" value="HTH_ArsR_DNA-bd_dom"/>
</dbReference>
<evidence type="ECO:0000313" key="7">
    <source>
        <dbReference type="Proteomes" id="UP000254603"/>
    </source>
</evidence>
<keyword evidence="1" id="KW-0805">Transcription regulation</keyword>
<dbReference type="PANTHER" id="PTHR43132:SF2">
    <property type="entry name" value="ARSENICAL RESISTANCE OPERON REPRESSOR ARSR-RELATED"/>
    <property type="match status" value="1"/>
</dbReference>
<organism evidence="6 7">
    <name type="scientific">Oligella ureolytica</name>
    <dbReference type="NCBI Taxonomy" id="90244"/>
    <lineage>
        <taxon>Bacteria</taxon>
        <taxon>Pseudomonadati</taxon>
        <taxon>Pseudomonadota</taxon>
        <taxon>Betaproteobacteria</taxon>
        <taxon>Burkholderiales</taxon>
        <taxon>Alcaligenaceae</taxon>
        <taxon>Oligella</taxon>
    </lineage>
</organism>
<evidence type="ECO:0000256" key="4">
    <source>
        <dbReference type="SAM" id="Phobius"/>
    </source>
</evidence>
<keyword evidence="4" id="KW-0472">Membrane</keyword>
<dbReference type="STRING" id="1122619.GCA_000373745_00352"/>
<evidence type="ECO:0000256" key="2">
    <source>
        <dbReference type="ARBA" id="ARBA00023125"/>
    </source>
</evidence>